<evidence type="ECO:0000313" key="9">
    <source>
        <dbReference type="Proteomes" id="UP000078116"/>
    </source>
</evidence>
<feature type="domain" description="SsuA/THI5-like" evidence="5">
    <location>
        <begin position="57"/>
        <end position="268"/>
    </location>
</feature>
<dbReference type="GO" id="GO:0042597">
    <property type="term" value="C:periplasmic space"/>
    <property type="evidence" value="ECO:0007669"/>
    <property type="project" value="UniProtKB-SubCell"/>
</dbReference>
<dbReference type="InterPro" id="IPR015168">
    <property type="entry name" value="SsuA/THI5"/>
</dbReference>
<protein>
    <submittedName>
        <fullName evidence="6">Nitrate ABC transporter substrate-binding protein</fullName>
    </submittedName>
</protein>
<evidence type="ECO:0000313" key="8">
    <source>
        <dbReference type="Proteomes" id="UP000077961"/>
    </source>
</evidence>
<dbReference type="AlphaFoldDB" id="A0A1A9MXT9"/>
<organism evidence="6 9">
    <name type="scientific">Paraburkholderia ginsengiterrae</name>
    <dbReference type="NCBI Taxonomy" id="1462993"/>
    <lineage>
        <taxon>Bacteria</taxon>
        <taxon>Pseudomonadati</taxon>
        <taxon>Pseudomonadota</taxon>
        <taxon>Betaproteobacteria</taxon>
        <taxon>Burkholderiales</taxon>
        <taxon>Burkholderiaceae</taxon>
        <taxon>Paraburkholderia</taxon>
    </lineage>
</organism>
<evidence type="ECO:0000256" key="1">
    <source>
        <dbReference type="ARBA" id="ARBA00004418"/>
    </source>
</evidence>
<evidence type="ECO:0000256" key="4">
    <source>
        <dbReference type="SAM" id="SignalP"/>
    </source>
</evidence>
<evidence type="ECO:0000313" key="6">
    <source>
        <dbReference type="EMBL" id="OAJ52201.1"/>
    </source>
</evidence>
<accession>A0A1A9MXT9</accession>
<dbReference type="Pfam" id="PF09084">
    <property type="entry name" value="NMT1"/>
    <property type="match status" value="1"/>
</dbReference>
<dbReference type="RefSeq" id="WP_064265232.1">
    <property type="nucleotide sequence ID" value="NZ_LXJZ01000020.1"/>
</dbReference>
<keyword evidence="8" id="KW-1185">Reference proteome</keyword>
<dbReference type="PANTHER" id="PTHR30024:SF47">
    <property type="entry name" value="TAURINE-BINDING PERIPLASMIC PROTEIN"/>
    <property type="match status" value="1"/>
</dbReference>
<feature type="signal peptide" evidence="4">
    <location>
        <begin position="1"/>
        <end position="31"/>
    </location>
</feature>
<dbReference type="Gene3D" id="3.40.190.10">
    <property type="entry name" value="Periplasmic binding protein-like II"/>
    <property type="match status" value="2"/>
</dbReference>
<name>A0A1A9MXT9_9BURK</name>
<sequence length="344" mass="36591">MTHALTRLSRAVHAAVAASLTLLLAQPAAYAATTPEKVVIMVGGINKLIYLPARLTEQLGYFKAEGLDVELLSQPAGVDAENELLAGGVQGVVGFYDHSIDLQAKGKEVKAIVVFGQVPGEVEMVSAKSADSIKSMADVKGKTLGVTGLGSSTNFLTQYLANLKGVPISQYTVLPVGADNSFIVAMKQGRIDAGMTTEPTVSQLLKTGDAKVLIDMRTLEGTRAALGGTYPASSLYVQSAWLDKHPQEAAQLARAFVKTLQYIHTHSAEEIAAQMPKDYIGSDKALYVSALKASLPMFTVDGKMPADGPDTVLKVLAGFNPSVKDRHIDLSRTYTNQFVNDVKP</sequence>
<dbReference type="STRING" id="1462993.A6V36_19015"/>
<comment type="similarity">
    <text evidence="2">Belongs to the bacterial solute-binding protein SsuA/TauA family.</text>
</comment>
<dbReference type="PANTHER" id="PTHR30024">
    <property type="entry name" value="ALIPHATIC SULFONATES-BINDING PROTEIN-RELATED"/>
    <property type="match status" value="1"/>
</dbReference>
<dbReference type="Proteomes" id="UP000078116">
    <property type="component" value="Unassembled WGS sequence"/>
</dbReference>
<comment type="caution">
    <text evidence="6">The sequence shown here is derived from an EMBL/GenBank/DDBJ whole genome shotgun (WGS) entry which is preliminary data.</text>
</comment>
<evidence type="ECO:0000256" key="3">
    <source>
        <dbReference type="ARBA" id="ARBA00022729"/>
    </source>
</evidence>
<evidence type="ECO:0000313" key="7">
    <source>
        <dbReference type="EMBL" id="OAJ63567.1"/>
    </source>
</evidence>
<evidence type="ECO:0000259" key="5">
    <source>
        <dbReference type="Pfam" id="PF09084"/>
    </source>
</evidence>
<dbReference type="EMBL" id="LXJZ01000020">
    <property type="protein sequence ID" value="OAJ63567.1"/>
    <property type="molecule type" value="Genomic_DNA"/>
</dbReference>
<dbReference type="EMBL" id="LXKA01000382">
    <property type="protein sequence ID" value="OAJ52201.1"/>
    <property type="molecule type" value="Genomic_DNA"/>
</dbReference>
<dbReference type="GO" id="GO:0042918">
    <property type="term" value="P:alkanesulfonate transmembrane transport"/>
    <property type="evidence" value="ECO:0007669"/>
    <property type="project" value="TreeGrafter"/>
</dbReference>
<proteinExistence type="inferred from homology"/>
<keyword evidence="3 4" id="KW-0732">Signal</keyword>
<dbReference type="SUPFAM" id="SSF53850">
    <property type="entry name" value="Periplasmic binding protein-like II"/>
    <property type="match status" value="1"/>
</dbReference>
<dbReference type="OrthoDB" id="9806288at2"/>
<comment type="subcellular location">
    <subcellularLocation>
        <location evidence="1">Periplasm</location>
    </subcellularLocation>
</comment>
<feature type="chain" id="PRO_5008393292" evidence="4">
    <location>
        <begin position="32"/>
        <end position="344"/>
    </location>
</feature>
<gene>
    <name evidence="7" type="ORF">A6V36_19015</name>
    <name evidence="6" type="ORF">A6V37_11195</name>
</gene>
<dbReference type="Proteomes" id="UP000077961">
    <property type="component" value="Unassembled WGS sequence"/>
</dbReference>
<reference evidence="8 9" key="1">
    <citation type="submission" date="2016-04" db="EMBL/GenBank/DDBJ databases">
        <title>Reclassification of Paraburkholderia panaciterrae (Farh et al. 2015) Dobritsa &amp; Samadpour 2016 as a later homotypic synonym of Paraburkholderia ginsengiterrae (Farh et al. 2015) Dobritsa &amp; Samadpour 2016.</title>
        <authorList>
            <person name="Dobritsa A.P."/>
            <person name="Kutumbaka K."/>
            <person name="Samadpour M."/>
        </authorList>
    </citation>
    <scope>NUCLEOTIDE SEQUENCE [LARGE SCALE GENOMIC DNA]</scope>
    <source>
        <strain evidence="6 9">DCY85</strain>
        <strain evidence="7 8">DCY85-1</strain>
    </source>
</reference>
<evidence type="ECO:0000256" key="2">
    <source>
        <dbReference type="ARBA" id="ARBA00010742"/>
    </source>
</evidence>